<gene>
    <name evidence="6" type="ORF">AB8Z38_30390</name>
</gene>
<keyword evidence="2" id="KW-0805">Transcription regulation</keyword>
<keyword evidence="3" id="KW-0804">Transcription</keyword>
<dbReference type="EMBL" id="CP165734">
    <property type="protein sequence ID" value="XDV56867.1"/>
    <property type="molecule type" value="Genomic_DNA"/>
</dbReference>
<dbReference type="PANTHER" id="PTHR44591:SF3">
    <property type="entry name" value="RESPONSE REGULATORY DOMAIN-CONTAINING PROTEIN"/>
    <property type="match status" value="1"/>
</dbReference>
<feature type="domain" description="Response regulatory" evidence="5">
    <location>
        <begin position="18"/>
        <end position="133"/>
    </location>
</feature>
<evidence type="ECO:0000256" key="2">
    <source>
        <dbReference type="ARBA" id="ARBA00023015"/>
    </source>
</evidence>
<dbReference type="AlphaFoldDB" id="A0AB39XGI5"/>
<dbReference type="InterPro" id="IPR001789">
    <property type="entry name" value="Sig_transdc_resp-reg_receiver"/>
</dbReference>
<dbReference type="SMART" id="SM00448">
    <property type="entry name" value="REC"/>
    <property type="match status" value="1"/>
</dbReference>
<dbReference type="InterPro" id="IPR050595">
    <property type="entry name" value="Bact_response_regulator"/>
</dbReference>
<evidence type="ECO:0000256" key="1">
    <source>
        <dbReference type="ARBA" id="ARBA00022553"/>
    </source>
</evidence>
<feature type="modified residue" description="4-aspartylphosphate" evidence="4">
    <location>
        <position position="67"/>
    </location>
</feature>
<reference evidence="6" key="1">
    <citation type="submission" date="2024-08" db="EMBL/GenBank/DDBJ databases">
        <authorList>
            <person name="Chaddad Z."/>
            <person name="Lamrabet M."/>
            <person name="Bouhnik O."/>
            <person name="Alami S."/>
            <person name="Wipf D."/>
            <person name="Courty P.E."/>
            <person name="Missbah El Idrissi M."/>
        </authorList>
    </citation>
    <scope>NUCLEOTIDE SEQUENCE</scope>
    <source>
        <strain evidence="6">LLZ17</strain>
    </source>
</reference>
<dbReference type="Gene3D" id="3.40.50.2300">
    <property type="match status" value="1"/>
</dbReference>
<protein>
    <submittedName>
        <fullName evidence="6">Response regulator transcription factor</fullName>
    </submittedName>
</protein>
<dbReference type="PROSITE" id="PS50110">
    <property type="entry name" value="RESPONSE_REGULATORY"/>
    <property type="match status" value="1"/>
</dbReference>
<dbReference type="SUPFAM" id="SSF52172">
    <property type="entry name" value="CheY-like"/>
    <property type="match status" value="1"/>
</dbReference>
<evidence type="ECO:0000313" key="6">
    <source>
        <dbReference type="EMBL" id="XDV56867.1"/>
    </source>
</evidence>
<evidence type="ECO:0000259" key="5">
    <source>
        <dbReference type="PROSITE" id="PS50110"/>
    </source>
</evidence>
<sequence>MGTPYIGLDTDMAPKSAIVIVLDDDASFLKGVARLLALDGIEAGTFSSAEALIESGRAQTATCLLLDINLGGISGIELYRRLTASGSKCPVIFMTANDDVATRHEAVDGTAQCIPLAGPFEIARVAASRRAAISLIRRARSWSVVGCTGPATLGEFSSVCRCLNSALHRSSSARSIARSSIWPNAPHSGELGPSYQIRGRRGTWEIYGWADPLSAAGR</sequence>
<dbReference type="InterPro" id="IPR011006">
    <property type="entry name" value="CheY-like_superfamily"/>
</dbReference>
<name>A0AB39XGI5_9BRAD</name>
<organism evidence="6">
    <name type="scientific">Bradyrhizobium sp. LLZ17</name>
    <dbReference type="NCBI Taxonomy" id="3239388"/>
    <lineage>
        <taxon>Bacteria</taxon>
        <taxon>Pseudomonadati</taxon>
        <taxon>Pseudomonadota</taxon>
        <taxon>Alphaproteobacteria</taxon>
        <taxon>Hyphomicrobiales</taxon>
        <taxon>Nitrobacteraceae</taxon>
        <taxon>Bradyrhizobium</taxon>
    </lineage>
</organism>
<dbReference type="PANTHER" id="PTHR44591">
    <property type="entry name" value="STRESS RESPONSE REGULATOR PROTEIN 1"/>
    <property type="match status" value="1"/>
</dbReference>
<accession>A0AB39XGI5</accession>
<evidence type="ECO:0000256" key="3">
    <source>
        <dbReference type="ARBA" id="ARBA00023163"/>
    </source>
</evidence>
<proteinExistence type="predicted"/>
<evidence type="ECO:0000256" key="4">
    <source>
        <dbReference type="PROSITE-ProRule" id="PRU00169"/>
    </source>
</evidence>
<keyword evidence="1 4" id="KW-0597">Phosphoprotein</keyword>
<dbReference type="GO" id="GO:0000160">
    <property type="term" value="P:phosphorelay signal transduction system"/>
    <property type="evidence" value="ECO:0007669"/>
    <property type="project" value="InterPro"/>
</dbReference>
<dbReference type="RefSeq" id="WP_369721306.1">
    <property type="nucleotide sequence ID" value="NZ_CP165734.1"/>
</dbReference>
<dbReference type="Pfam" id="PF00072">
    <property type="entry name" value="Response_reg"/>
    <property type="match status" value="1"/>
</dbReference>